<sequence length="210" mass="25181">MSFYEQVSWAQNPLFRAYWQHYEACQKWRQQHLINSKKAECLAKPSTSYEVGKEKKLKNRKLGRKEEKKQNVWNLEEIFEVKPEKIEENLEEEEEMSEEMKEFFEKTLAHRKERDEKRKALQNSDKSWLQDQDDEYVNVEKIKIRGRAKKSAKPVDEQAATIERRKTAQNLYGSAKSDQILAMETVLELNFENEYAKSTPQMWPNIPFHF</sequence>
<dbReference type="OrthoDB" id="5989213at2759"/>
<name>A0A9P1MZ98_9PELO</name>
<dbReference type="InterPro" id="IPR034754">
    <property type="entry name" value="GEMIN8"/>
</dbReference>
<dbReference type="EMBL" id="CANHGI010000003">
    <property type="protein sequence ID" value="CAI5444263.1"/>
    <property type="molecule type" value="Genomic_DNA"/>
</dbReference>
<dbReference type="PANTHER" id="PTHR16238:SF7">
    <property type="entry name" value="GEM-ASSOCIATED PROTEIN 8"/>
    <property type="match status" value="1"/>
</dbReference>
<dbReference type="GO" id="GO:0032797">
    <property type="term" value="C:SMN complex"/>
    <property type="evidence" value="ECO:0007669"/>
    <property type="project" value="InterPro"/>
</dbReference>
<dbReference type="GO" id="GO:0000387">
    <property type="term" value="P:spliceosomal snRNP assembly"/>
    <property type="evidence" value="ECO:0007669"/>
    <property type="project" value="InterPro"/>
</dbReference>
<evidence type="ECO:0000313" key="2">
    <source>
        <dbReference type="Proteomes" id="UP001152747"/>
    </source>
</evidence>
<gene>
    <name evidence="1" type="ORF">CAMP_LOCUS6900</name>
</gene>
<dbReference type="Proteomes" id="UP001152747">
    <property type="component" value="Unassembled WGS sequence"/>
</dbReference>
<organism evidence="1 2">
    <name type="scientific">Caenorhabditis angaria</name>
    <dbReference type="NCBI Taxonomy" id="860376"/>
    <lineage>
        <taxon>Eukaryota</taxon>
        <taxon>Metazoa</taxon>
        <taxon>Ecdysozoa</taxon>
        <taxon>Nematoda</taxon>
        <taxon>Chromadorea</taxon>
        <taxon>Rhabditida</taxon>
        <taxon>Rhabditina</taxon>
        <taxon>Rhabditomorpha</taxon>
        <taxon>Rhabditoidea</taxon>
        <taxon>Rhabditidae</taxon>
        <taxon>Peloderinae</taxon>
        <taxon>Caenorhabditis</taxon>
    </lineage>
</organism>
<keyword evidence="2" id="KW-1185">Reference proteome</keyword>
<proteinExistence type="predicted"/>
<protein>
    <recommendedName>
        <fullName evidence="3">Gem-associated protein 8</fullName>
    </recommendedName>
</protein>
<accession>A0A9P1MZ98</accession>
<reference evidence="1" key="1">
    <citation type="submission" date="2022-11" db="EMBL/GenBank/DDBJ databases">
        <authorList>
            <person name="Kikuchi T."/>
        </authorList>
    </citation>
    <scope>NUCLEOTIDE SEQUENCE</scope>
    <source>
        <strain evidence="1">PS1010</strain>
    </source>
</reference>
<dbReference type="PANTHER" id="PTHR16238">
    <property type="entry name" value="GEM-ASSOCIATED PROTEIN 8"/>
    <property type="match status" value="1"/>
</dbReference>
<evidence type="ECO:0008006" key="3">
    <source>
        <dbReference type="Google" id="ProtNLM"/>
    </source>
</evidence>
<dbReference type="AlphaFoldDB" id="A0A9P1MZ98"/>
<evidence type="ECO:0000313" key="1">
    <source>
        <dbReference type="EMBL" id="CAI5444263.1"/>
    </source>
</evidence>
<dbReference type="Pfam" id="PF15348">
    <property type="entry name" value="GEMIN8"/>
    <property type="match status" value="1"/>
</dbReference>
<comment type="caution">
    <text evidence="1">The sequence shown here is derived from an EMBL/GenBank/DDBJ whole genome shotgun (WGS) entry which is preliminary data.</text>
</comment>